<feature type="compositionally biased region" description="Basic and acidic residues" evidence="5">
    <location>
        <begin position="87"/>
        <end position="100"/>
    </location>
</feature>
<reference evidence="6 7" key="1">
    <citation type="submission" date="2024-02" db="EMBL/GenBank/DDBJ databases">
        <title>A draft genome for the cacao thread blight pathogen Marasmius crinis-equi.</title>
        <authorList>
            <person name="Cohen S.P."/>
            <person name="Baruah I.K."/>
            <person name="Amoako-Attah I."/>
            <person name="Bukari Y."/>
            <person name="Meinhardt L.W."/>
            <person name="Bailey B.A."/>
        </authorList>
    </citation>
    <scope>NUCLEOTIDE SEQUENCE [LARGE SCALE GENOMIC DNA]</scope>
    <source>
        <strain evidence="6 7">GH-76</strain>
    </source>
</reference>
<organism evidence="6 7">
    <name type="scientific">Marasmius crinis-equi</name>
    <dbReference type="NCBI Taxonomy" id="585013"/>
    <lineage>
        <taxon>Eukaryota</taxon>
        <taxon>Fungi</taxon>
        <taxon>Dikarya</taxon>
        <taxon>Basidiomycota</taxon>
        <taxon>Agaricomycotina</taxon>
        <taxon>Agaricomycetes</taxon>
        <taxon>Agaricomycetidae</taxon>
        <taxon>Agaricales</taxon>
        <taxon>Marasmiineae</taxon>
        <taxon>Marasmiaceae</taxon>
        <taxon>Marasmius</taxon>
    </lineage>
</organism>
<dbReference type="InterPro" id="IPR010591">
    <property type="entry name" value="ATP11"/>
</dbReference>
<name>A0ABR3FSM7_9AGAR</name>
<dbReference type="Proteomes" id="UP001465976">
    <property type="component" value="Unassembled WGS sequence"/>
</dbReference>
<feature type="region of interest" description="Disordered" evidence="5">
    <location>
        <begin position="82"/>
        <end position="117"/>
    </location>
</feature>
<sequence length="348" mass="38654">MYRVSVCLRQAVRPLNTAPLARSFRYVGIRALNTQATDFESKYADKLSQRAKQKGVSLTDLKAQVKETLEEEKARVREAHQAALAARKTDTGGQEKKVDGELASTSTRQDSSPVKPLSSILNLPRIRTLEASQVSALWTAYHASRSEGTGRGFLCASIPVDMYEKMASVGGKYPVFVLPLPRPQQSTPEESEKAADSAYEFYFMEWAFHEPPASPSAVTNDPFSKPSPQSENDASSIPVSTILFTPLIEYKMRNSFATPYLVLTHYTDLAKTHGIVLLRGEITPTSAGNGHMLSQEDAQVLSMGLQRFYLWNNAGADDGQGEKMLKAFHENPDKFDWQELLKYGTQHL</sequence>
<evidence type="ECO:0000313" key="7">
    <source>
        <dbReference type="Proteomes" id="UP001465976"/>
    </source>
</evidence>
<feature type="compositionally biased region" description="Polar residues" evidence="5">
    <location>
        <begin position="103"/>
        <end position="112"/>
    </location>
</feature>
<protein>
    <recommendedName>
        <fullName evidence="8">ATP11-domain-containing protein</fullName>
    </recommendedName>
</protein>
<gene>
    <name evidence="6" type="ORF">V5O48_003526</name>
</gene>
<feature type="region of interest" description="Disordered" evidence="5">
    <location>
        <begin position="213"/>
        <end position="235"/>
    </location>
</feature>
<proteinExistence type="inferred from homology"/>
<keyword evidence="7" id="KW-1185">Reference proteome</keyword>
<dbReference type="Pfam" id="PF06644">
    <property type="entry name" value="ATP11"/>
    <property type="match status" value="1"/>
</dbReference>
<accession>A0ABR3FSM7</accession>
<evidence type="ECO:0008006" key="8">
    <source>
        <dbReference type="Google" id="ProtNLM"/>
    </source>
</evidence>
<evidence type="ECO:0000256" key="4">
    <source>
        <dbReference type="ARBA" id="ARBA00023128"/>
    </source>
</evidence>
<evidence type="ECO:0000256" key="1">
    <source>
        <dbReference type="ARBA" id="ARBA00004173"/>
    </source>
</evidence>
<dbReference type="PANTHER" id="PTHR13126">
    <property type="entry name" value="CHAPERONE ATP11"/>
    <property type="match status" value="1"/>
</dbReference>
<dbReference type="PANTHER" id="PTHR13126:SF0">
    <property type="entry name" value="ATP SYNTHASE MITOCHONDRIAL F1 COMPLEX ASSEMBLY FACTOR 1"/>
    <property type="match status" value="1"/>
</dbReference>
<keyword evidence="4" id="KW-0496">Mitochondrion</keyword>
<evidence type="ECO:0000256" key="5">
    <source>
        <dbReference type="SAM" id="MobiDB-lite"/>
    </source>
</evidence>
<dbReference type="EMBL" id="JBAHYK010000097">
    <property type="protein sequence ID" value="KAL0578477.1"/>
    <property type="molecule type" value="Genomic_DNA"/>
</dbReference>
<comment type="caution">
    <text evidence="6">The sequence shown here is derived from an EMBL/GenBank/DDBJ whole genome shotgun (WGS) entry which is preliminary data.</text>
</comment>
<evidence type="ECO:0000256" key="3">
    <source>
        <dbReference type="ARBA" id="ARBA00022946"/>
    </source>
</evidence>
<feature type="compositionally biased region" description="Polar residues" evidence="5">
    <location>
        <begin position="216"/>
        <end position="235"/>
    </location>
</feature>
<evidence type="ECO:0000256" key="2">
    <source>
        <dbReference type="ARBA" id="ARBA00009116"/>
    </source>
</evidence>
<comment type="similarity">
    <text evidence="2">Belongs to the ATP11 family.</text>
</comment>
<evidence type="ECO:0000313" key="6">
    <source>
        <dbReference type="EMBL" id="KAL0578477.1"/>
    </source>
</evidence>
<keyword evidence="3" id="KW-0809">Transit peptide</keyword>
<comment type="subcellular location">
    <subcellularLocation>
        <location evidence="1">Mitochondrion</location>
    </subcellularLocation>
</comment>